<organism evidence="1 2">
    <name type="scientific">Stylosanthes scabra</name>
    <dbReference type="NCBI Taxonomy" id="79078"/>
    <lineage>
        <taxon>Eukaryota</taxon>
        <taxon>Viridiplantae</taxon>
        <taxon>Streptophyta</taxon>
        <taxon>Embryophyta</taxon>
        <taxon>Tracheophyta</taxon>
        <taxon>Spermatophyta</taxon>
        <taxon>Magnoliopsida</taxon>
        <taxon>eudicotyledons</taxon>
        <taxon>Gunneridae</taxon>
        <taxon>Pentapetalae</taxon>
        <taxon>rosids</taxon>
        <taxon>fabids</taxon>
        <taxon>Fabales</taxon>
        <taxon>Fabaceae</taxon>
        <taxon>Papilionoideae</taxon>
        <taxon>50 kb inversion clade</taxon>
        <taxon>dalbergioids sensu lato</taxon>
        <taxon>Dalbergieae</taxon>
        <taxon>Pterocarpus clade</taxon>
        <taxon>Stylosanthes</taxon>
    </lineage>
</organism>
<accession>A0ABU6R407</accession>
<proteinExistence type="predicted"/>
<comment type="caution">
    <text evidence="1">The sequence shown here is derived from an EMBL/GenBank/DDBJ whole genome shotgun (WGS) entry which is preliminary data.</text>
</comment>
<dbReference type="EMBL" id="JASCZI010011790">
    <property type="protein sequence ID" value="MED6117979.1"/>
    <property type="molecule type" value="Genomic_DNA"/>
</dbReference>
<reference evidence="1 2" key="1">
    <citation type="journal article" date="2023" name="Plants (Basel)">
        <title>Bridging the Gap: Combining Genomics and Transcriptomics Approaches to Understand Stylosanthes scabra, an Orphan Legume from the Brazilian Caatinga.</title>
        <authorList>
            <person name="Ferreira-Neto J.R.C."/>
            <person name="da Silva M.D."/>
            <person name="Binneck E."/>
            <person name="de Melo N.F."/>
            <person name="da Silva R.H."/>
            <person name="de Melo A.L.T.M."/>
            <person name="Pandolfi V."/>
            <person name="Bustamante F.O."/>
            <person name="Brasileiro-Vidal A.C."/>
            <person name="Benko-Iseppon A.M."/>
        </authorList>
    </citation>
    <scope>NUCLEOTIDE SEQUENCE [LARGE SCALE GENOMIC DNA]</scope>
    <source>
        <tissue evidence="1">Leaves</tissue>
    </source>
</reference>
<evidence type="ECO:0000313" key="1">
    <source>
        <dbReference type="EMBL" id="MED6117979.1"/>
    </source>
</evidence>
<name>A0ABU6R407_9FABA</name>
<gene>
    <name evidence="1" type="ORF">PIB30_115101</name>
</gene>
<keyword evidence="2" id="KW-1185">Reference proteome</keyword>
<dbReference type="Proteomes" id="UP001341840">
    <property type="component" value="Unassembled WGS sequence"/>
</dbReference>
<protein>
    <submittedName>
        <fullName evidence="1">Uncharacterized protein</fullName>
    </submittedName>
</protein>
<evidence type="ECO:0000313" key="2">
    <source>
        <dbReference type="Proteomes" id="UP001341840"/>
    </source>
</evidence>
<sequence>MLAAFMEKGKGLGFLCFKPKMTDTNKRRTHSWLVFTTSKRHRDGGFGVTAGNNSKRRRASSYFSATSTAKEDNDGRLRRFVASYGKSGARAICG</sequence>